<proteinExistence type="predicted"/>
<protein>
    <submittedName>
        <fullName evidence="1">Uncharacterized protein</fullName>
    </submittedName>
</protein>
<comment type="caution">
    <text evidence="1">The sequence shown here is derived from an EMBL/GenBank/DDBJ whole genome shotgun (WGS) entry which is preliminary data.</text>
</comment>
<dbReference type="EMBL" id="JAHRHJ020000002">
    <property type="protein sequence ID" value="KAH9325706.1"/>
    <property type="molecule type" value="Genomic_DNA"/>
</dbReference>
<feature type="non-terminal residue" evidence="1">
    <location>
        <position position="114"/>
    </location>
</feature>
<keyword evidence="2" id="KW-1185">Reference proteome</keyword>
<evidence type="ECO:0000313" key="1">
    <source>
        <dbReference type="EMBL" id="KAH9325706.1"/>
    </source>
</evidence>
<dbReference type="Proteomes" id="UP000824469">
    <property type="component" value="Unassembled WGS sequence"/>
</dbReference>
<reference evidence="1 2" key="1">
    <citation type="journal article" date="2021" name="Nat. Plants">
        <title>The Taxus genome provides insights into paclitaxel biosynthesis.</title>
        <authorList>
            <person name="Xiong X."/>
            <person name="Gou J."/>
            <person name="Liao Q."/>
            <person name="Li Y."/>
            <person name="Zhou Q."/>
            <person name="Bi G."/>
            <person name="Li C."/>
            <person name="Du R."/>
            <person name="Wang X."/>
            <person name="Sun T."/>
            <person name="Guo L."/>
            <person name="Liang H."/>
            <person name="Lu P."/>
            <person name="Wu Y."/>
            <person name="Zhang Z."/>
            <person name="Ro D.K."/>
            <person name="Shang Y."/>
            <person name="Huang S."/>
            <person name="Yan J."/>
        </authorList>
    </citation>
    <scope>NUCLEOTIDE SEQUENCE [LARGE SCALE GENOMIC DNA]</scope>
    <source>
        <strain evidence="1">Ta-2019</strain>
    </source>
</reference>
<dbReference type="AlphaFoldDB" id="A0AA38GN74"/>
<sequence>LIEIIDEEKIRTSHLSPKGGKILHWPFGLLAFDQSLMIKRVGRGVASTSSVEQRFINVVGHQRDVSYIYEYKMVKVDGHASRMFIIHVTTYKVFKSIASWARKLVGSHRETSYE</sequence>
<name>A0AA38GN74_TAXCH</name>
<evidence type="ECO:0000313" key="2">
    <source>
        <dbReference type="Proteomes" id="UP000824469"/>
    </source>
</evidence>
<feature type="non-terminal residue" evidence="1">
    <location>
        <position position="1"/>
    </location>
</feature>
<accession>A0AA38GN74</accession>
<gene>
    <name evidence="1" type="ORF">KI387_005884</name>
</gene>
<organism evidence="1 2">
    <name type="scientific">Taxus chinensis</name>
    <name type="common">Chinese yew</name>
    <name type="synonym">Taxus wallichiana var. chinensis</name>
    <dbReference type="NCBI Taxonomy" id="29808"/>
    <lineage>
        <taxon>Eukaryota</taxon>
        <taxon>Viridiplantae</taxon>
        <taxon>Streptophyta</taxon>
        <taxon>Embryophyta</taxon>
        <taxon>Tracheophyta</taxon>
        <taxon>Spermatophyta</taxon>
        <taxon>Pinopsida</taxon>
        <taxon>Pinidae</taxon>
        <taxon>Conifers II</taxon>
        <taxon>Cupressales</taxon>
        <taxon>Taxaceae</taxon>
        <taxon>Taxus</taxon>
    </lineage>
</organism>